<comment type="caution">
    <text evidence="12">The sequence shown here is derived from an EMBL/GenBank/DDBJ whole genome shotgun (WGS) entry which is preliminary data.</text>
</comment>
<evidence type="ECO:0000256" key="2">
    <source>
        <dbReference type="ARBA" id="ARBA00006052"/>
    </source>
</evidence>
<comment type="catalytic activity">
    <reaction evidence="10">
        <text>oxaloacetate + ATP = phosphoenolpyruvate + ADP + CO2</text>
        <dbReference type="Rhea" id="RHEA:18617"/>
        <dbReference type="ChEBI" id="CHEBI:16452"/>
        <dbReference type="ChEBI" id="CHEBI:16526"/>
        <dbReference type="ChEBI" id="CHEBI:30616"/>
        <dbReference type="ChEBI" id="CHEBI:58702"/>
        <dbReference type="ChEBI" id="CHEBI:456216"/>
        <dbReference type="EC" id="4.1.1.49"/>
    </reaction>
</comment>
<name>A0ABQ7KH75_9FUNG</name>
<protein>
    <recommendedName>
        <fullName evidence="4">Phosphoenolpyruvate carboxykinase (ATP)</fullName>
        <ecNumber evidence="3">4.1.1.49</ecNumber>
    </recommendedName>
</protein>
<feature type="region of interest" description="Disordered" evidence="11">
    <location>
        <begin position="48"/>
        <end position="96"/>
    </location>
</feature>
<evidence type="ECO:0000256" key="8">
    <source>
        <dbReference type="ARBA" id="ARBA00022840"/>
    </source>
</evidence>
<reference evidence="12 13" key="1">
    <citation type="journal article" date="2020" name="Fungal Divers.">
        <title>Resolving the Mortierellaceae phylogeny through synthesis of multi-gene phylogenetics and phylogenomics.</title>
        <authorList>
            <person name="Vandepol N."/>
            <person name="Liber J."/>
            <person name="Desiro A."/>
            <person name="Na H."/>
            <person name="Kennedy M."/>
            <person name="Barry K."/>
            <person name="Grigoriev I.V."/>
            <person name="Miller A.N."/>
            <person name="O'Donnell K."/>
            <person name="Stajich J.E."/>
            <person name="Bonito G."/>
        </authorList>
    </citation>
    <scope>NUCLEOTIDE SEQUENCE [LARGE SCALE GENOMIC DNA]</scope>
    <source>
        <strain evidence="12 13">AD045</strain>
    </source>
</reference>
<keyword evidence="6" id="KW-0547">Nucleotide-binding</keyword>
<dbReference type="EC" id="4.1.1.49" evidence="3"/>
<keyword evidence="9" id="KW-0456">Lyase</keyword>
<dbReference type="Proteomes" id="UP001194696">
    <property type="component" value="Unassembled WGS sequence"/>
</dbReference>
<dbReference type="NCBIfam" id="NF006821">
    <property type="entry name" value="PRK09344.1-3"/>
    <property type="match status" value="1"/>
</dbReference>
<dbReference type="SUPFAM" id="SSF68923">
    <property type="entry name" value="PEP carboxykinase N-terminal domain"/>
    <property type="match status" value="1"/>
</dbReference>
<evidence type="ECO:0000256" key="6">
    <source>
        <dbReference type="ARBA" id="ARBA00022741"/>
    </source>
</evidence>
<dbReference type="Pfam" id="PF01293">
    <property type="entry name" value="PEPCK_ATP"/>
    <property type="match status" value="1"/>
</dbReference>
<dbReference type="NCBIfam" id="NF006820">
    <property type="entry name" value="PRK09344.1-2"/>
    <property type="match status" value="1"/>
</dbReference>
<dbReference type="Gene3D" id="2.170.8.10">
    <property type="entry name" value="Phosphoenolpyruvate Carboxykinase, domain 2"/>
    <property type="match status" value="1"/>
</dbReference>
<evidence type="ECO:0000256" key="10">
    <source>
        <dbReference type="ARBA" id="ARBA00047371"/>
    </source>
</evidence>
<evidence type="ECO:0000256" key="11">
    <source>
        <dbReference type="SAM" id="MobiDB-lite"/>
    </source>
</evidence>
<dbReference type="Gene3D" id="3.40.449.10">
    <property type="entry name" value="Phosphoenolpyruvate Carboxykinase, domain 1"/>
    <property type="match status" value="1"/>
</dbReference>
<dbReference type="PROSITE" id="PS00532">
    <property type="entry name" value="PEPCK_ATP"/>
    <property type="match status" value="1"/>
</dbReference>
<dbReference type="PIRSF" id="PIRSF006294">
    <property type="entry name" value="PEP_crbxkin"/>
    <property type="match status" value="1"/>
</dbReference>
<dbReference type="CDD" id="cd00484">
    <property type="entry name" value="PEPCK_ATP"/>
    <property type="match status" value="1"/>
</dbReference>
<dbReference type="PANTHER" id="PTHR30031">
    <property type="entry name" value="PHOSPHOENOLPYRUVATE CARBOXYKINASE ATP"/>
    <property type="match status" value="1"/>
</dbReference>
<dbReference type="SUPFAM" id="SSF53795">
    <property type="entry name" value="PEP carboxykinase-like"/>
    <property type="match status" value="1"/>
</dbReference>
<keyword evidence="7" id="KW-0210">Decarboxylase</keyword>
<evidence type="ECO:0000256" key="5">
    <source>
        <dbReference type="ARBA" id="ARBA00022432"/>
    </source>
</evidence>
<dbReference type="EMBL" id="JAAAIM010000003">
    <property type="protein sequence ID" value="KAG0298819.1"/>
    <property type="molecule type" value="Genomic_DNA"/>
</dbReference>
<evidence type="ECO:0000256" key="9">
    <source>
        <dbReference type="ARBA" id="ARBA00023239"/>
    </source>
</evidence>
<dbReference type="PANTHER" id="PTHR30031:SF0">
    <property type="entry name" value="PHOSPHOENOLPYRUVATE CARBOXYKINASE (ATP)"/>
    <property type="match status" value="1"/>
</dbReference>
<evidence type="ECO:0000256" key="1">
    <source>
        <dbReference type="ARBA" id="ARBA00004742"/>
    </source>
</evidence>
<feature type="compositionally biased region" description="Low complexity" evidence="11">
    <location>
        <begin position="53"/>
        <end position="69"/>
    </location>
</feature>
<evidence type="ECO:0000313" key="13">
    <source>
        <dbReference type="Proteomes" id="UP001194696"/>
    </source>
</evidence>
<gene>
    <name evidence="12" type="primary">PCK1_3</name>
    <name evidence="12" type="ORF">BGZ96_006210</name>
</gene>
<keyword evidence="13" id="KW-1185">Reference proteome</keyword>
<comment type="similarity">
    <text evidence="2">Belongs to the phosphoenolpyruvate carboxykinase (ATP) family.</text>
</comment>
<dbReference type="InterPro" id="IPR001272">
    <property type="entry name" value="PEP_carboxykinase_ATP"/>
</dbReference>
<organism evidence="12 13">
    <name type="scientific">Linnemannia gamsii</name>
    <dbReference type="NCBI Taxonomy" id="64522"/>
    <lineage>
        <taxon>Eukaryota</taxon>
        <taxon>Fungi</taxon>
        <taxon>Fungi incertae sedis</taxon>
        <taxon>Mucoromycota</taxon>
        <taxon>Mortierellomycotina</taxon>
        <taxon>Mortierellomycetes</taxon>
        <taxon>Mortierellales</taxon>
        <taxon>Mortierellaceae</taxon>
        <taxon>Linnemannia</taxon>
    </lineage>
</organism>
<dbReference type="NCBIfam" id="TIGR00224">
    <property type="entry name" value="pckA"/>
    <property type="match status" value="1"/>
</dbReference>
<evidence type="ECO:0000313" key="12">
    <source>
        <dbReference type="EMBL" id="KAG0298819.1"/>
    </source>
</evidence>
<dbReference type="InterPro" id="IPR015994">
    <property type="entry name" value="PEPCK_ATP_CS"/>
</dbReference>
<evidence type="ECO:0000256" key="4">
    <source>
        <dbReference type="ARBA" id="ARBA00021932"/>
    </source>
</evidence>
<dbReference type="InterPro" id="IPR013035">
    <property type="entry name" value="PEP_carboxykinase_C"/>
</dbReference>
<proteinExistence type="inferred from homology"/>
<accession>A0ABQ7KH75</accession>
<comment type="pathway">
    <text evidence="1">Carbohydrate biosynthesis; gluconeogenesis.</text>
</comment>
<evidence type="ECO:0000256" key="3">
    <source>
        <dbReference type="ARBA" id="ARBA00012363"/>
    </source>
</evidence>
<dbReference type="Gene3D" id="3.90.228.20">
    <property type="match status" value="1"/>
</dbReference>
<dbReference type="HAMAP" id="MF_00453">
    <property type="entry name" value="PEPCK_ATP"/>
    <property type="match status" value="1"/>
</dbReference>
<evidence type="ECO:0000256" key="7">
    <source>
        <dbReference type="ARBA" id="ARBA00022793"/>
    </source>
</evidence>
<keyword evidence="5" id="KW-0312">Gluconeogenesis</keyword>
<feature type="compositionally biased region" description="Basic residues" evidence="11">
    <location>
        <begin position="70"/>
        <end position="79"/>
    </location>
</feature>
<dbReference type="InterPro" id="IPR008210">
    <property type="entry name" value="PEP_carboxykinase_N"/>
</dbReference>
<keyword evidence="8" id="KW-0067">ATP-binding</keyword>
<sequence length="631" mass="69440">MLAQNEQSMAAAAAAAAASGAAAGLSISNSAASLVNKTTAHLQVDQLKSGLQSSASSTHTTASNNTHGSSHSHHSHHSHYPQQSHPGIHHKAYHPDPELMYHDTGIDYNHVLMNRNASVAKLYEDALRYEEGTIISSTGALVTSSGKKTGRSPKDKRIVDESSTSEDIWWGPVNTKLSEHAFLINHERAVDYLNTRERLYVFDGYAGWDPKYRIKIRVVCARAYHCLFMRNMLIRPTDDELEDYGEPDFTILNAGAFPANRYTTGMTSTTSVAINFKRREMVILGTEYAGEMKKGVFTIMHYLMPKAGVLSLHSSANQGEDKEDVTLFFGLSGTGKTTLSADPRRHLIGDDEHCWSDKGVFNIEGGCYAKCIDLSEEKEPEIFGAIRFGSVLENVVLDEDTRQVDYKDNSLTENTRCAYPIEYIPNALIPCMSGSHPKNIIMLTCDAFGVLPPVSRLSPAQAMYHFISGFTAKMAGTEDGVTEPEATFSACFGQPFLVLHPTQYATMLASKIEEHKVDVWLINTGWTGGAYGKAGSQRISLKYSRAIIDAIHSGELKQAEFQTYPVFGLEIPKAMKGIPGDVLNPAEAWKGEEGKREYLTTVRKLAELFNENFDKYADQASEDVIAAGPKI</sequence>